<evidence type="ECO:0000256" key="4">
    <source>
        <dbReference type="ARBA" id="ARBA00023163"/>
    </source>
</evidence>
<dbReference type="InterPro" id="IPR014327">
    <property type="entry name" value="RNA_pol_sigma70_bacteroid"/>
</dbReference>
<proteinExistence type="inferred from homology"/>
<dbReference type="AlphaFoldDB" id="A0A372NX58"/>
<sequence length="230" mass="27146">MLVIFSKNLIEYFKYEILNFLILLHQLFQMQRFKDSSTQTDAELLQLLAQGNAGAFELLYNRYVNYLYRMATSRLTDEAVAQDMVQEVFVSLYNSRNNLSHITELKGWLGACLRNRILNEIRNELLHQRHHEQIAYKSPSAALSYDNYDLQVLQKQYQQALKQLSERSREVFLMSREQHLSNKDIAERLQVSIKAIEKHMTGALKIMRRELIAKRFLMLAWLWAVSQLLS</sequence>
<dbReference type="InterPro" id="IPR007627">
    <property type="entry name" value="RNA_pol_sigma70_r2"/>
</dbReference>
<organism evidence="6 7">
    <name type="scientific">Mucilaginibacter conchicola</name>
    <dbReference type="NCBI Taxonomy" id="2303333"/>
    <lineage>
        <taxon>Bacteria</taxon>
        <taxon>Pseudomonadati</taxon>
        <taxon>Bacteroidota</taxon>
        <taxon>Sphingobacteriia</taxon>
        <taxon>Sphingobacteriales</taxon>
        <taxon>Sphingobacteriaceae</taxon>
        <taxon>Mucilaginibacter</taxon>
    </lineage>
</organism>
<dbReference type="SUPFAM" id="SSF88659">
    <property type="entry name" value="Sigma3 and sigma4 domains of RNA polymerase sigma factors"/>
    <property type="match status" value="1"/>
</dbReference>
<accession>A0A372NX58</accession>
<comment type="similarity">
    <text evidence="1">Belongs to the sigma-70 factor family. ECF subfamily.</text>
</comment>
<dbReference type="GO" id="GO:0006352">
    <property type="term" value="P:DNA-templated transcription initiation"/>
    <property type="evidence" value="ECO:0007669"/>
    <property type="project" value="InterPro"/>
</dbReference>
<dbReference type="InterPro" id="IPR013325">
    <property type="entry name" value="RNA_pol_sigma_r2"/>
</dbReference>
<dbReference type="InterPro" id="IPR013249">
    <property type="entry name" value="RNA_pol_sigma70_r4_t2"/>
</dbReference>
<evidence type="ECO:0000256" key="2">
    <source>
        <dbReference type="ARBA" id="ARBA00023015"/>
    </source>
</evidence>
<dbReference type="SUPFAM" id="SSF88946">
    <property type="entry name" value="Sigma2 domain of RNA polymerase sigma factors"/>
    <property type="match status" value="1"/>
</dbReference>
<comment type="caution">
    <text evidence="6">The sequence shown here is derived from an EMBL/GenBank/DDBJ whole genome shotgun (WGS) entry which is preliminary data.</text>
</comment>
<dbReference type="GO" id="GO:0003677">
    <property type="term" value="F:DNA binding"/>
    <property type="evidence" value="ECO:0007669"/>
    <property type="project" value="InterPro"/>
</dbReference>
<dbReference type="InterPro" id="IPR036388">
    <property type="entry name" value="WH-like_DNA-bd_sf"/>
</dbReference>
<dbReference type="InterPro" id="IPR039425">
    <property type="entry name" value="RNA_pol_sigma-70-like"/>
</dbReference>
<dbReference type="Pfam" id="PF08281">
    <property type="entry name" value="Sigma70_r4_2"/>
    <property type="match status" value="1"/>
</dbReference>
<dbReference type="EMBL" id="QWDC01000001">
    <property type="protein sequence ID" value="RFZ94484.1"/>
    <property type="molecule type" value="Genomic_DNA"/>
</dbReference>
<dbReference type="InterPro" id="IPR014284">
    <property type="entry name" value="RNA_pol_sigma-70_dom"/>
</dbReference>
<keyword evidence="4" id="KW-0804">Transcription</keyword>
<dbReference type="Gene3D" id="1.10.1740.10">
    <property type="match status" value="1"/>
</dbReference>
<keyword evidence="7" id="KW-1185">Reference proteome</keyword>
<dbReference type="NCBIfam" id="TIGR02937">
    <property type="entry name" value="sigma70-ECF"/>
    <property type="match status" value="1"/>
</dbReference>
<keyword evidence="3" id="KW-0731">Sigma factor</keyword>
<evidence type="ECO:0000256" key="3">
    <source>
        <dbReference type="ARBA" id="ARBA00023082"/>
    </source>
</evidence>
<reference evidence="6 7" key="1">
    <citation type="submission" date="2018-08" db="EMBL/GenBank/DDBJ databases">
        <title>Mucilaginibacter sp. MYSH2.</title>
        <authorList>
            <person name="Seo T."/>
        </authorList>
    </citation>
    <scope>NUCLEOTIDE SEQUENCE [LARGE SCALE GENOMIC DNA]</scope>
    <source>
        <strain evidence="6 7">MYSH2</strain>
    </source>
</reference>
<dbReference type="Proteomes" id="UP000264217">
    <property type="component" value="Unassembled WGS sequence"/>
</dbReference>
<feature type="domain" description="HTH luxR-type" evidence="5">
    <location>
        <begin position="161"/>
        <end position="215"/>
    </location>
</feature>
<dbReference type="PANTHER" id="PTHR43133">
    <property type="entry name" value="RNA POLYMERASE ECF-TYPE SIGMA FACTO"/>
    <property type="match status" value="1"/>
</dbReference>
<dbReference type="Gene3D" id="1.10.10.10">
    <property type="entry name" value="Winged helix-like DNA-binding domain superfamily/Winged helix DNA-binding domain"/>
    <property type="match status" value="1"/>
</dbReference>
<gene>
    <name evidence="6" type="ORF">D0C36_02745</name>
</gene>
<keyword evidence="2" id="KW-0805">Transcription regulation</keyword>
<dbReference type="SMART" id="SM00421">
    <property type="entry name" value="HTH_LUXR"/>
    <property type="match status" value="1"/>
</dbReference>
<dbReference type="PANTHER" id="PTHR43133:SF46">
    <property type="entry name" value="RNA POLYMERASE SIGMA-70 FACTOR ECF SUBFAMILY"/>
    <property type="match status" value="1"/>
</dbReference>
<name>A0A372NX58_9SPHI</name>
<protein>
    <submittedName>
        <fullName evidence="6">RNA polymerase sigma-70 factor</fullName>
    </submittedName>
</protein>
<dbReference type="Pfam" id="PF04542">
    <property type="entry name" value="Sigma70_r2"/>
    <property type="match status" value="1"/>
</dbReference>
<evidence type="ECO:0000313" key="6">
    <source>
        <dbReference type="EMBL" id="RFZ94484.1"/>
    </source>
</evidence>
<evidence type="ECO:0000259" key="5">
    <source>
        <dbReference type="SMART" id="SM00421"/>
    </source>
</evidence>
<dbReference type="InterPro" id="IPR013324">
    <property type="entry name" value="RNA_pol_sigma_r3/r4-like"/>
</dbReference>
<evidence type="ECO:0000313" key="7">
    <source>
        <dbReference type="Proteomes" id="UP000264217"/>
    </source>
</evidence>
<dbReference type="InterPro" id="IPR000792">
    <property type="entry name" value="Tscrpt_reg_LuxR_C"/>
</dbReference>
<dbReference type="NCBIfam" id="TIGR02985">
    <property type="entry name" value="Sig70_bacteroi1"/>
    <property type="match status" value="1"/>
</dbReference>
<dbReference type="GO" id="GO:0016987">
    <property type="term" value="F:sigma factor activity"/>
    <property type="evidence" value="ECO:0007669"/>
    <property type="project" value="UniProtKB-KW"/>
</dbReference>
<evidence type="ECO:0000256" key="1">
    <source>
        <dbReference type="ARBA" id="ARBA00010641"/>
    </source>
</evidence>